<keyword evidence="2" id="KW-1185">Reference proteome</keyword>
<protein>
    <submittedName>
        <fullName evidence="1">Uncharacterized protein</fullName>
    </submittedName>
</protein>
<accession>A0A6H5FWY8</accession>
<organism evidence="1 2">
    <name type="scientific">Nesidiocoris tenuis</name>
    <dbReference type="NCBI Taxonomy" id="355587"/>
    <lineage>
        <taxon>Eukaryota</taxon>
        <taxon>Metazoa</taxon>
        <taxon>Ecdysozoa</taxon>
        <taxon>Arthropoda</taxon>
        <taxon>Hexapoda</taxon>
        <taxon>Insecta</taxon>
        <taxon>Pterygota</taxon>
        <taxon>Neoptera</taxon>
        <taxon>Paraneoptera</taxon>
        <taxon>Hemiptera</taxon>
        <taxon>Heteroptera</taxon>
        <taxon>Panheteroptera</taxon>
        <taxon>Cimicomorpha</taxon>
        <taxon>Miridae</taxon>
        <taxon>Dicyphina</taxon>
        <taxon>Nesidiocoris</taxon>
    </lineage>
</organism>
<sequence length="144" mass="16906">YEPTKNSKSKLSPAMRSYRMNPKWNRKTVHNESDEWINWSVYWFNIDNDVNGILNFSQVSKFVRHADFFILSGLQHSNLKWKVVILGYQDKFRGSLPEWDSVPGQWDILLTLSRNQRGFHSVAPSNKFNQHLARVNIDSDSTSF</sequence>
<name>A0A6H5FWY8_9HEMI</name>
<evidence type="ECO:0000313" key="2">
    <source>
        <dbReference type="Proteomes" id="UP000479000"/>
    </source>
</evidence>
<dbReference type="Proteomes" id="UP000479000">
    <property type="component" value="Unassembled WGS sequence"/>
</dbReference>
<reference evidence="1 2" key="1">
    <citation type="submission" date="2020-02" db="EMBL/GenBank/DDBJ databases">
        <authorList>
            <person name="Ferguson B K."/>
        </authorList>
    </citation>
    <scope>NUCLEOTIDE SEQUENCE [LARGE SCALE GENOMIC DNA]</scope>
</reference>
<proteinExistence type="predicted"/>
<dbReference type="EMBL" id="CADCXU010001900">
    <property type="protein sequence ID" value="CAA9994307.1"/>
    <property type="molecule type" value="Genomic_DNA"/>
</dbReference>
<dbReference type="AlphaFoldDB" id="A0A6H5FWY8"/>
<evidence type="ECO:0000313" key="1">
    <source>
        <dbReference type="EMBL" id="CAA9994307.1"/>
    </source>
</evidence>
<feature type="non-terminal residue" evidence="1">
    <location>
        <position position="1"/>
    </location>
</feature>
<gene>
    <name evidence="1" type="ORF">NTEN_LOCUS1123</name>
</gene>